<dbReference type="PANTHER" id="PTHR12149:SF8">
    <property type="entry name" value="PROTEIN-RIBULOSAMINE 3-KINASE"/>
    <property type="match status" value="1"/>
</dbReference>
<dbReference type="InterPro" id="IPR016477">
    <property type="entry name" value="Fructo-/Ketosamine-3-kinase"/>
</dbReference>
<comment type="caution">
    <text evidence="3">The sequence shown here is derived from an EMBL/GenBank/DDBJ whole genome shotgun (WGS) entry which is preliminary data.</text>
</comment>
<dbReference type="EMBL" id="JAKLWS010000018">
    <property type="protein sequence ID" value="MCG2589591.1"/>
    <property type="molecule type" value="Genomic_DNA"/>
</dbReference>
<evidence type="ECO:0000256" key="1">
    <source>
        <dbReference type="ARBA" id="ARBA00009460"/>
    </source>
</evidence>
<dbReference type="Pfam" id="PF03881">
    <property type="entry name" value="Fructosamin_kin"/>
    <property type="match status" value="1"/>
</dbReference>
<keyword evidence="4" id="KW-1185">Reference proteome</keyword>
<evidence type="ECO:0000256" key="2">
    <source>
        <dbReference type="PIRNR" id="PIRNR006221"/>
    </source>
</evidence>
<protein>
    <submittedName>
        <fullName evidence="3">Fructosamine kinase family protein</fullName>
    </submittedName>
</protein>
<proteinExistence type="inferred from homology"/>
<dbReference type="GO" id="GO:0016301">
    <property type="term" value="F:kinase activity"/>
    <property type="evidence" value="ECO:0007669"/>
    <property type="project" value="UniProtKB-KW"/>
</dbReference>
<name>A0ABS9KFG6_9BACT</name>
<keyword evidence="2 3" id="KW-0418">Kinase</keyword>
<evidence type="ECO:0000313" key="4">
    <source>
        <dbReference type="Proteomes" id="UP001165366"/>
    </source>
</evidence>
<dbReference type="Proteomes" id="UP001165366">
    <property type="component" value="Unassembled WGS sequence"/>
</dbReference>
<comment type="similarity">
    <text evidence="1 2">Belongs to the fructosamine kinase family.</text>
</comment>
<dbReference type="RefSeq" id="WP_237854951.1">
    <property type="nucleotide sequence ID" value="NZ_JAKLWS010000018.1"/>
</dbReference>
<dbReference type="PANTHER" id="PTHR12149">
    <property type="entry name" value="FRUCTOSAMINE 3 KINASE-RELATED PROTEIN"/>
    <property type="match status" value="1"/>
</dbReference>
<organism evidence="3 4">
    <name type="scientific">Rhodohalobacter sulfatireducens</name>
    <dbReference type="NCBI Taxonomy" id="2911366"/>
    <lineage>
        <taxon>Bacteria</taxon>
        <taxon>Pseudomonadati</taxon>
        <taxon>Balneolota</taxon>
        <taxon>Balneolia</taxon>
        <taxon>Balneolales</taxon>
        <taxon>Balneolaceae</taxon>
        <taxon>Rhodohalobacter</taxon>
    </lineage>
</organism>
<dbReference type="Gene3D" id="3.30.200.20">
    <property type="entry name" value="Phosphorylase Kinase, domain 1"/>
    <property type="match status" value="1"/>
</dbReference>
<sequence length="288" mass="32455">MIPKSIRNVLENQFDIKIESEQTVSGGSINRAHKLQTDQGALFLKWNRSAPDHFFDVEARGLKLLASVDADIRVPSVLVTQPPSPDTPGFLLIEYIREGSGSSSDSYNFGAELAKLHNTTGDHFGLAYDNFIGSLPQQNDQFDNWIPFFVEKRINPQLKMAIDSGKISQNFFGNWNRLSKKLEDLLPPTKPCLIHGDLWGGNYLFDENGTGILIDPAVYYGHPEMDLAFTKMFGGFSTSFYEGYKSVTPLEDDFSNRVPIYNLYPLLVHVNLFGGHYVSQFERIVGKY</sequence>
<reference evidence="3" key="1">
    <citation type="submission" date="2022-01" db="EMBL/GenBank/DDBJ databases">
        <authorList>
            <person name="Wang Y."/>
        </authorList>
    </citation>
    <scope>NUCLEOTIDE SEQUENCE</scope>
    <source>
        <strain evidence="3">WB101</strain>
    </source>
</reference>
<dbReference type="SUPFAM" id="SSF56112">
    <property type="entry name" value="Protein kinase-like (PK-like)"/>
    <property type="match status" value="1"/>
</dbReference>
<gene>
    <name evidence="3" type="ORF">L6773_13510</name>
</gene>
<keyword evidence="2" id="KW-0808">Transferase</keyword>
<evidence type="ECO:0000313" key="3">
    <source>
        <dbReference type="EMBL" id="MCG2589591.1"/>
    </source>
</evidence>
<dbReference type="Gene3D" id="3.90.1200.10">
    <property type="match status" value="1"/>
</dbReference>
<dbReference type="InterPro" id="IPR011009">
    <property type="entry name" value="Kinase-like_dom_sf"/>
</dbReference>
<dbReference type="PIRSF" id="PIRSF006221">
    <property type="entry name" value="Ketosamine-3-kinase"/>
    <property type="match status" value="1"/>
</dbReference>
<reference evidence="3" key="2">
    <citation type="submission" date="2024-05" db="EMBL/GenBank/DDBJ databases">
        <title>Rhodohalobacter halophilus gen. nov., sp. nov., a moderately halophilic member of the family Balneolaceae.</title>
        <authorList>
            <person name="Xia J."/>
        </authorList>
    </citation>
    <scope>NUCLEOTIDE SEQUENCE</scope>
    <source>
        <strain evidence="3">WB101</strain>
    </source>
</reference>
<accession>A0ABS9KFG6</accession>